<proteinExistence type="predicted"/>
<dbReference type="EnsemblPlants" id="ORUFI07G19540.1">
    <property type="protein sequence ID" value="ORUFI07G19540.1"/>
    <property type="gene ID" value="ORUFI07G19540"/>
</dbReference>
<keyword evidence="2" id="KW-1185">Reference proteome</keyword>
<reference evidence="2" key="1">
    <citation type="submission" date="2013-06" db="EMBL/GenBank/DDBJ databases">
        <authorList>
            <person name="Zhao Q."/>
        </authorList>
    </citation>
    <scope>NUCLEOTIDE SEQUENCE</scope>
    <source>
        <strain evidence="2">cv. W1943</strain>
    </source>
</reference>
<protein>
    <submittedName>
        <fullName evidence="1">Uncharacterized protein</fullName>
    </submittedName>
</protein>
<name>A0A0E0Q9X5_ORYRU</name>
<dbReference type="AlphaFoldDB" id="A0A0E0Q9X5"/>
<dbReference type="Proteomes" id="UP000008022">
    <property type="component" value="Unassembled WGS sequence"/>
</dbReference>
<evidence type="ECO:0000313" key="1">
    <source>
        <dbReference type="EnsemblPlants" id="ORUFI07G19540.1"/>
    </source>
</evidence>
<dbReference type="HOGENOM" id="CLU_1819029_0_0_1"/>
<dbReference type="Gramene" id="ORUFI07G19540.1">
    <property type="protein sequence ID" value="ORUFI07G19540.1"/>
    <property type="gene ID" value="ORUFI07G19540"/>
</dbReference>
<evidence type="ECO:0000313" key="2">
    <source>
        <dbReference type="Proteomes" id="UP000008022"/>
    </source>
</evidence>
<accession>A0A0E0Q9X5</accession>
<organism evidence="1 2">
    <name type="scientific">Oryza rufipogon</name>
    <name type="common">Brownbeard rice</name>
    <name type="synonym">Asian wild rice</name>
    <dbReference type="NCBI Taxonomy" id="4529"/>
    <lineage>
        <taxon>Eukaryota</taxon>
        <taxon>Viridiplantae</taxon>
        <taxon>Streptophyta</taxon>
        <taxon>Embryophyta</taxon>
        <taxon>Tracheophyta</taxon>
        <taxon>Spermatophyta</taxon>
        <taxon>Magnoliopsida</taxon>
        <taxon>Liliopsida</taxon>
        <taxon>Poales</taxon>
        <taxon>Poaceae</taxon>
        <taxon>BOP clade</taxon>
        <taxon>Oryzoideae</taxon>
        <taxon>Oryzeae</taxon>
        <taxon>Oryzinae</taxon>
        <taxon>Oryza</taxon>
    </lineage>
</organism>
<reference evidence="1" key="2">
    <citation type="submission" date="2015-06" db="UniProtKB">
        <authorList>
            <consortium name="EnsemblPlants"/>
        </authorList>
    </citation>
    <scope>IDENTIFICATION</scope>
</reference>
<sequence length="142" mass="15645">MSSNSGGSAKEKDPENAPELVALPLVRTLRPVHAVIDPAADPRSAQLSWPGHVVLLPPYATWPHHVPTPPPAVNPANPQQNGKIPGYVPLLTHFLIQGGRFDFHCCSVLRVCSFLSYPTSSHLFSTCTFFKFIINMFLNYIK</sequence>